<accession>A0AAI9TKV0</accession>
<dbReference type="Proteomes" id="UP001227192">
    <property type="component" value="Unassembled WGS sequence"/>
</dbReference>
<proteinExistence type="predicted"/>
<reference evidence="1" key="1">
    <citation type="submission" date="2015-06" db="EMBL/GenBank/DDBJ databases">
        <authorList>
            <person name="Nguyen H."/>
        </authorList>
    </citation>
    <scope>NUCLEOTIDE SEQUENCE</scope>
    <source>
        <strain evidence="1">DAOM 180753</strain>
    </source>
</reference>
<dbReference type="AlphaFoldDB" id="A0AAI9TKV0"/>
<dbReference type="EMBL" id="LACB01000097">
    <property type="protein sequence ID" value="KAJ9489016.1"/>
    <property type="molecule type" value="Genomic_DNA"/>
</dbReference>
<protein>
    <submittedName>
        <fullName evidence="1">Uncharacterized protein</fullName>
    </submittedName>
</protein>
<evidence type="ECO:0000313" key="2">
    <source>
        <dbReference type="Proteomes" id="UP001227192"/>
    </source>
</evidence>
<evidence type="ECO:0000313" key="1">
    <source>
        <dbReference type="EMBL" id="KAJ9489016.1"/>
    </source>
</evidence>
<reference evidence="1" key="2">
    <citation type="journal article" date="2016" name="Fungal Biol.">
        <title>Ochratoxin A production by Penicillium thymicola.</title>
        <authorList>
            <person name="Nguyen H.D.T."/>
            <person name="McMullin D.R."/>
            <person name="Ponomareva E."/>
            <person name="Riley R."/>
            <person name="Pomraning K.R."/>
            <person name="Baker S.E."/>
            <person name="Seifert K.A."/>
        </authorList>
    </citation>
    <scope>NUCLEOTIDE SEQUENCE</scope>
    <source>
        <strain evidence="1">DAOM 180753</strain>
    </source>
</reference>
<sequence>MDICSTGNENVNAIGSGFEALISLSLSARNDSIRSAIKLHRPSFVVVLTSPGSLYFLWRCSKSLLPAERQTSHTRRLVPPRSTASIHATIPVSIYFAYRLGSIGTDNRSTLSVIASGRPSRSSGR</sequence>
<keyword evidence="2" id="KW-1185">Reference proteome</keyword>
<comment type="caution">
    <text evidence="1">The sequence shown here is derived from an EMBL/GenBank/DDBJ whole genome shotgun (WGS) entry which is preliminary data.</text>
</comment>
<gene>
    <name evidence="1" type="ORF">VN97_g4268</name>
</gene>
<organism evidence="1 2">
    <name type="scientific">Penicillium thymicola</name>
    <dbReference type="NCBI Taxonomy" id="293382"/>
    <lineage>
        <taxon>Eukaryota</taxon>
        <taxon>Fungi</taxon>
        <taxon>Dikarya</taxon>
        <taxon>Ascomycota</taxon>
        <taxon>Pezizomycotina</taxon>
        <taxon>Eurotiomycetes</taxon>
        <taxon>Eurotiomycetidae</taxon>
        <taxon>Eurotiales</taxon>
        <taxon>Aspergillaceae</taxon>
        <taxon>Penicillium</taxon>
    </lineage>
</organism>
<name>A0AAI9TKV0_PENTH</name>